<dbReference type="AlphaFoldDB" id="A0A8H4VA12"/>
<dbReference type="InterPro" id="IPR011990">
    <property type="entry name" value="TPR-like_helical_dom_sf"/>
</dbReference>
<feature type="region of interest" description="Disordered" evidence="3">
    <location>
        <begin position="108"/>
        <end position="166"/>
    </location>
</feature>
<evidence type="ECO:0000313" key="5">
    <source>
        <dbReference type="EMBL" id="KAF4513572.1"/>
    </source>
</evidence>
<keyword evidence="6" id="KW-1185">Reference proteome</keyword>
<evidence type="ECO:0000256" key="3">
    <source>
        <dbReference type="SAM" id="MobiDB-lite"/>
    </source>
</evidence>
<dbReference type="SUPFAM" id="SSF48452">
    <property type="entry name" value="TPR-like"/>
    <property type="match status" value="1"/>
</dbReference>
<dbReference type="GO" id="GO:0030544">
    <property type="term" value="F:Hsp70 protein binding"/>
    <property type="evidence" value="ECO:0007669"/>
    <property type="project" value="TreeGrafter"/>
</dbReference>
<dbReference type="EMBL" id="JAAVMX010000001">
    <property type="protein sequence ID" value="KAF4513572.1"/>
    <property type="molecule type" value="Genomic_DNA"/>
</dbReference>
<feature type="compositionally biased region" description="Basic and acidic residues" evidence="3">
    <location>
        <begin position="127"/>
        <end position="151"/>
    </location>
</feature>
<dbReference type="GO" id="GO:0005634">
    <property type="term" value="C:nucleus"/>
    <property type="evidence" value="ECO:0007669"/>
    <property type="project" value="TreeGrafter"/>
</dbReference>
<dbReference type="PANTHER" id="PTHR46035:SF1">
    <property type="entry name" value="TETRATRICOPEPTIDE REPEAT PROTEIN 4"/>
    <property type="match status" value="1"/>
</dbReference>
<evidence type="ECO:0000313" key="6">
    <source>
        <dbReference type="Proteomes" id="UP000557566"/>
    </source>
</evidence>
<protein>
    <recommendedName>
        <fullName evidence="4">Cns1/TTC4 wheel domain-containing protein</fullName>
    </recommendedName>
</protein>
<organism evidence="5 6">
    <name type="scientific">Ophiocordyceps sinensis</name>
    <dbReference type="NCBI Taxonomy" id="72228"/>
    <lineage>
        <taxon>Eukaryota</taxon>
        <taxon>Fungi</taxon>
        <taxon>Dikarya</taxon>
        <taxon>Ascomycota</taxon>
        <taxon>Pezizomycotina</taxon>
        <taxon>Sordariomycetes</taxon>
        <taxon>Hypocreomycetidae</taxon>
        <taxon>Hypocreales</taxon>
        <taxon>Ophiocordycipitaceae</taxon>
        <taxon>Ophiocordyceps</taxon>
    </lineage>
</organism>
<dbReference type="Proteomes" id="UP000557566">
    <property type="component" value="Unassembled WGS sequence"/>
</dbReference>
<name>A0A8H4VA12_9HYPO</name>
<dbReference type="Gene3D" id="1.25.40.10">
    <property type="entry name" value="Tetratricopeptide repeat domain"/>
    <property type="match status" value="1"/>
</dbReference>
<dbReference type="InterPro" id="IPR044059">
    <property type="entry name" value="Csn1/TTC4_wheel"/>
</dbReference>
<evidence type="ECO:0000256" key="2">
    <source>
        <dbReference type="ARBA" id="ARBA00022803"/>
    </source>
</evidence>
<dbReference type="OrthoDB" id="420195at2759"/>
<evidence type="ECO:0000259" key="4">
    <source>
        <dbReference type="Pfam" id="PF18972"/>
    </source>
</evidence>
<keyword evidence="2" id="KW-0802">TPR repeat</keyword>
<dbReference type="GO" id="GO:0006457">
    <property type="term" value="P:protein folding"/>
    <property type="evidence" value="ECO:0007669"/>
    <property type="project" value="TreeGrafter"/>
</dbReference>
<comment type="caution">
    <text evidence="5">The sequence shown here is derived from an EMBL/GenBank/DDBJ whole genome shotgun (WGS) entry which is preliminary data.</text>
</comment>
<proteinExistence type="predicted"/>
<evidence type="ECO:0000256" key="1">
    <source>
        <dbReference type="ARBA" id="ARBA00022737"/>
    </source>
</evidence>
<dbReference type="GO" id="GO:0051879">
    <property type="term" value="F:Hsp90 protein binding"/>
    <property type="evidence" value="ECO:0007669"/>
    <property type="project" value="InterPro"/>
</dbReference>
<sequence>MLHVDQLTEEMERSKPAAPAEGISSGPAAAPKTVDEAWAELNKLPLFMTELEENDDIAALQALSYEGTALENAADFKERGNECFKVRGLVDAKGFYERGIAVLAAEERKRGRGEAMTRPDSGGKATTKPDSDGKATTKPDSDGKATTKPDSDGEATTTPDSDDEVRRQRDMLEALYVNRAACHLGLDNFRSCWLDCAAALRLNPRNVKACYRSARALLAVDRVAEADDVCARGLALDGENAALAAAAADIAARARELDARRRRNEERAARDARRAALVAAALAARNIPTRSTGQAPSDMGDTRLALVPDPDDARSTLSFPAVLLYPLRLESDLVQAFNETHSLGDHLAYMLPPPWDAGGEYAAPDAVSCYVETRAGGLLKMGKRVPLLKVLATGQVEVVDEVLRIFVVPVAEAEGWVAKFKAQRAAERGASS</sequence>
<dbReference type="PANTHER" id="PTHR46035">
    <property type="entry name" value="TETRATRICOPEPTIDE REPEAT PROTEIN 4"/>
    <property type="match status" value="1"/>
</dbReference>
<reference evidence="5 6" key="1">
    <citation type="journal article" date="2020" name="Genome Biol. Evol.">
        <title>A new high-quality draft genome assembly of the Chinese cordyceps Ophiocordyceps sinensis.</title>
        <authorList>
            <person name="Shu R."/>
            <person name="Zhang J."/>
            <person name="Meng Q."/>
            <person name="Zhang H."/>
            <person name="Zhou G."/>
            <person name="Li M."/>
            <person name="Wu P."/>
            <person name="Zhao Y."/>
            <person name="Chen C."/>
            <person name="Qin Q."/>
        </authorList>
    </citation>
    <scope>NUCLEOTIDE SEQUENCE [LARGE SCALE GENOMIC DNA]</scope>
    <source>
        <strain evidence="5 6">IOZ07</strain>
    </source>
</reference>
<feature type="compositionally biased region" description="Basic and acidic residues" evidence="3">
    <location>
        <begin position="108"/>
        <end position="117"/>
    </location>
</feature>
<feature type="region of interest" description="Disordered" evidence="3">
    <location>
        <begin position="1"/>
        <end position="31"/>
    </location>
</feature>
<dbReference type="CDD" id="cd21381">
    <property type="entry name" value="CTWD_TTC4"/>
    <property type="match status" value="1"/>
</dbReference>
<dbReference type="Pfam" id="PF18972">
    <property type="entry name" value="Wheel"/>
    <property type="match status" value="1"/>
</dbReference>
<feature type="domain" description="Cns1/TTC4 wheel" evidence="4">
    <location>
        <begin position="309"/>
        <end position="420"/>
    </location>
</feature>
<keyword evidence="1" id="KW-0677">Repeat</keyword>
<gene>
    <name evidence="5" type="ORF">G6O67_000827</name>
</gene>
<dbReference type="GO" id="GO:0005829">
    <property type="term" value="C:cytosol"/>
    <property type="evidence" value="ECO:0007669"/>
    <property type="project" value="TreeGrafter"/>
</dbReference>
<accession>A0A8H4VA12</accession>